<dbReference type="SUPFAM" id="SSF103473">
    <property type="entry name" value="MFS general substrate transporter"/>
    <property type="match status" value="1"/>
</dbReference>
<feature type="transmembrane region" description="Helical" evidence="6">
    <location>
        <begin position="88"/>
        <end position="112"/>
    </location>
</feature>
<sequence length="503" mass="51294">MADAQISPPGATAPGTTRSQWVTLAVACAATAMLMLDIAVVNTALPSIAREFTADFSAIKWVIDGYTLALATVVLSAGAWADRAGRRFAFTIGAVVFTAASAICAVAGDMLLLNAARVVQGLGAAVLFATSLALLAHAFPGRAERTRALAAYGATIGASFAIGPLLGGVLTELIDWRAIFVINIPVGIAMLAGTRWVVESRSAAPRRGDWSGQVASMVGLAALTYGLFSANERGWTDAVTLTALIVSVVALIAFLVVESLVAEPMLPLSMFANAGFAGAQVATFAISASMFAVFVYVTVYLQGVVGMSAIGAGLVYLPGTILMLVAAGLTDKILDRVPPWVLLATGLMAVAVGMAWMTVGGRDSSGWDLVGGFMIASIGAGVFNPVMSGVVLAESEHDDAGLAAGVNDVFRQSGIALGVAALGAFFPAQSVLHGGSPDEFVSGLHTALWVSFGIALAGALVVAATMRRARATTDDEEYTADGPADGPVDDPEVDPDGAAAVGR</sequence>
<dbReference type="PANTHER" id="PTHR42718">
    <property type="entry name" value="MAJOR FACILITATOR SUPERFAMILY MULTIDRUG TRANSPORTER MFSC"/>
    <property type="match status" value="1"/>
</dbReference>
<dbReference type="InterPro" id="IPR020846">
    <property type="entry name" value="MFS_dom"/>
</dbReference>
<accession>A0A7K3LUB3</accession>
<dbReference type="Proteomes" id="UP000466307">
    <property type="component" value="Unassembled WGS sequence"/>
</dbReference>
<feature type="transmembrane region" description="Helical" evidence="6">
    <location>
        <begin position="303"/>
        <end position="325"/>
    </location>
</feature>
<dbReference type="Gene3D" id="1.20.1250.20">
    <property type="entry name" value="MFS general substrate transporter like domains"/>
    <property type="match status" value="1"/>
</dbReference>
<evidence type="ECO:0000256" key="5">
    <source>
        <dbReference type="SAM" id="MobiDB-lite"/>
    </source>
</evidence>
<evidence type="ECO:0000256" key="4">
    <source>
        <dbReference type="ARBA" id="ARBA00023136"/>
    </source>
</evidence>
<feature type="transmembrane region" description="Helical" evidence="6">
    <location>
        <begin position="444"/>
        <end position="464"/>
    </location>
</feature>
<feature type="transmembrane region" description="Helical" evidence="6">
    <location>
        <begin position="337"/>
        <end position="357"/>
    </location>
</feature>
<comment type="caution">
    <text evidence="8">The sequence shown here is derived from an EMBL/GenBank/DDBJ whole genome shotgun (WGS) entry which is preliminary data.</text>
</comment>
<feature type="transmembrane region" description="Helical" evidence="6">
    <location>
        <begin position="118"/>
        <end position="137"/>
    </location>
</feature>
<feature type="transmembrane region" description="Helical" evidence="6">
    <location>
        <begin position="210"/>
        <end position="228"/>
    </location>
</feature>
<protein>
    <submittedName>
        <fullName evidence="8">MFS transporter</fullName>
    </submittedName>
</protein>
<evidence type="ECO:0000259" key="7">
    <source>
        <dbReference type="PROSITE" id="PS50850"/>
    </source>
</evidence>
<dbReference type="InterPro" id="IPR011701">
    <property type="entry name" value="MFS"/>
</dbReference>
<dbReference type="EMBL" id="JAADZU010000087">
    <property type="protein sequence ID" value="NDK91878.1"/>
    <property type="molecule type" value="Genomic_DNA"/>
</dbReference>
<evidence type="ECO:0000256" key="1">
    <source>
        <dbReference type="ARBA" id="ARBA00004651"/>
    </source>
</evidence>
<feature type="transmembrane region" description="Helical" evidence="6">
    <location>
        <begin position="21"/>
        <end position="41"/>
    </location>
</feature>
<dbReference type="GO" id="GO:0022857">
    <property type="term" value="F:transmembrane transporter activity"/>
    <property type="evidence" value="ECO:0007669"/>
    <property type="project" value="InterPro"/>
</dbReference>
<evidence type="ECO:0000313" key="8">
    <source>
        <dbReference type="EMBL" id="NDK91878.1"/>
    </source>
</evidence>
<keyword evidence="9" id="KW-1185">Reference proteome</keyword>
<dbReference type="PROSITE" id="PS50850">
    <property type="entry name" value="MFS"/>
    <property type="match status" value="1"/>
</dbReference>
<dbReference type="Gene3D" id="1.20.1720.10">
    <property type="entry name" value="Multidrug resistance protein D"/>
    <property type="match status" value="1"/>
</dbReference>
<feature type="transmembrane region" description="Helical" evidence="6">
    <location>
        <begin position="176"/>
        <end position="198"/>
    </location>
</feature>
<name>A0A7K3LUB3_9ACTN</name>
<evidence type="ECO:0000313" key="9">
    <source>
        <dbReference type="Proteomes" id="UP000466307"/>
    </source>
</evidence>
<organism evidence="8 9">
    <name type="scientific">Gordonia desulfuricans</name>
    <dbReference type="NCBI Taxonomy" id="89051"/>
    <lineage>
        <taxon>Bacteria</taxon>
        <taxon>Bacillati</taxon>
        <taxon>Actinomycetota</taxon>
        <taxon>Actinomycetes</taxon>
        <taxon>Mycobacteriales</taxon>
        <taxon>Gordoniaceae</taxon>
        <taxon>Gordonia</taxon>
    </lineage>
</organism>
<proteinExistence type="predicted"/>
<gene>
    <name evidence="8" type="ORF">GYA93_20230</name>
</gene>
<evidence type="ECO:0000256" key="2">
    <source>
        <dbReference type="ARBA" id="ARBA00022692"/>
    </source>
</evidence>
<dbReference type="PROSITE" id="PS00216">
    <property type="entry name" value="SUGAR_TRANSPORT_1"/>
    <property type="match status" value="1"/>
</dbReference>
<dbReference type="Pfam" id="PF07690">
    <property type="entry name" value="MFS_1"/>
    <property type="match status" value="1"/>
</dbReference>
<reference evidence="8 9" key="1">
    <citation type="submission" date="2020-01" db="EMBL/GenBank/DDBJ databases">
        <title>Investigation of new actinobacteria for the biodesulphurisation of diesel fuel.</title>
        <authorList>
            <person name="Athi Narayanan S.M."/>
        </authorList>
    </citation>
    <scope>NUCLEOTIDE SEQUENCE [LARGE SCALE GENOMIC DNA]</scope>
    <source>
        <strain evidence="8 9">213E</strain>
    </source>
</reference>
<feature type="transmembrane region" description="Helical" evidence="6">
    <location>
        <begin position="414"/>
        <end position="432"/>
    </location>
</feature>
<feature type="transmembrane region" description="Helical" evidence="6">
    <location>
        <begin position="149"/>
        <end position="170"/>
    </location>
</feature>
<evidence type="ECO:0000256" key="3">
    <source>
        <dbReference type="ARBA" id="ARBA00022989"/>
    </source>
</evidence>
<dbReference type="CDD" id="cd17321">
    <property type="entry name" value="MFS_MMR_MDR_like"/>
    <property type="match status" value="1"/>
</dbReference>
<feature type="transmembrane region" description="Helical" evidence="6">
    <location>
        <begin position="240"/>
        <end position="262"/>
    </location>
</feature>
<feature type="transmembrane region" description="Helical" evidence="6">
    <location>
        <begin position="61"/>
        <end position="81"/>
    </location>
</feature>
<feature type="transmembrane region" description="Helical" evidence="6">
    <location>
        <begin position="274"/>
        <end position="297"/>
    </location>
</feature>
<feature type="domain" description="Major facilitator superfamily (MFS) profile" evidence="7">
    <location>
        <begin position="23"/>
        <end position="470"/>
    </location>
</feature>
<keyword evidence="2 6" id="KW-0812">Transmembrane</keyword>
<dbReference type="InterPro" id="IPR036259">
    <property type="entry name" value="MFS_trans_sf"/>
</dbReference>
<dbReference type="GO" id="GO:0005886">
    <property type="term" value="C:plasma membrane"/>
    <property type="evidence" value="ECO:0007669"/>
    <property type="project" value="UniProtKB-SubCell"/>
</dbReference>
<keyword evidence="4 6" id="KW-0472">Membrane</keyword>
<dbReference type="PANTHER" id="PTHR42718:SF49">
    <property type="entry name" value="EXPORT PROTEIN"/>
    <property type="match status" value="1"/>
</dbReference>
<dbReference type="InterPro" id="IPR005829">
    <property type="entry name" value="Sugar_transporter_CS"/>
</dbReference>
<feature type="transmembrane region" description="Helical" evidence="6">
    <location>
        <begin position="369"/>
        <end position="393"/>
    </location>
</feature>
<dbReference type="AlphaFoldDB" id="A0A7K3LUB3"/>
<evidence type="ECO:0000256" key="6">
    <source>
        <dbReference type="SAM" id="Phobius"/>
    </source>
</evidence>
<keyword evidence="3 6" id="KW-1133">Transmembrane helix</keyword>
<comment type="subcellular location">
    <subcellularLocation>
        <location evidence="1">Cell membrane</location>
        <topology evidence="1">Multi-pass membrane protein</topology>
    </subcellularLocation>
</comment>
<feature type="region of interest" description="Disordered" evidence="5">
    <location>
        <begin position="472"/>
        <end position="503"/>
    </location>
</feature>
<dbReference type="RefSeq" id="WP_083534475.1">
    <property type="nucleotide sequence ID" value="NZ_JAADZU010000087.1"/>
</dbReference>